<comment type="caution">
    <text evidence="2">The sequence shown here is derived from an EMBL/GenBank/DDBJ whole genome shotgun (WGS) entry which is preliminary data.</text>
</comment>
<keyword evidence="3" id="KW-1185">Reference proteome</keyword>
<sequence length="253" mass="28751">MTTAPDYEWTLIQWYDEIKSDEGEEAPEDLVQNDDSSSEIDMDEGNEGEDGEDSVGVVLIDHPNDEDSNEVNDDEQGQSTSNKEKSFFGKDCFKWSSTSIFQSRKTPAKNLSTFIPGLRGPARFLRDTADPISIWENNVSDNMIQEIVARTNEKLQNQMYNYKNENKIEMQDTDIIEIRAFFGLLYSTEIFKSNNEDLDSLYATDGTVDNHLNRRLANAKLPRSIRQNIGTISKKLDPAAVENENVVKCVQET</sequence>
<gene>
    <name evidence="2" type="ORF">HHI36_009902</name>
</gene>
<proteinExistence type="predicted"/>
<reference evidence="2 3" key="1">
    <citation type="journal article" date="2021" name="BMC Biol.">
        <title>Horizontally acquired antibacterial genes associated with adaptive radiation of ladybird beetles.</title>
        <authorList>
            <person name="Li H.S."/>
            <person name="Tang X.F."/>
            <person name="Huang Y.H."/>
            <person name="Xu Z.Y."/>
            <person name="Chen M.L."/>
            <person name="Du X.Y."/>
            <person name="Qiu B.Y."/>
            <person name="Chen P.T."/>
            <person name="Zhang W."/>
            <person name="Slipinski A."/>
            <person name="Escalona H.E."/>
            <person name="Waterhouse R.M."/>
            <person name="Zwick A."/>
            <person name="Pang H."/>
        </authorList>
    </citation>
    <scope>NUCLEOTIDE SEQUENCE [LARGE SCALE GENOMIC DNA]</scope>
    <source>
        <strain evidence="2">SYSU2018</strain>
    </source>
</reference>
<evidence type="ECO:0000256" key="1">
    <source>
        <dbReference type="SAM" id="MobiDB-lite"/>
    </source>
</evidence>
<accession>A0ABD2MH62</accession>
<evidence type="ECO:0000313" key="2">
    <source>
        <dbReference type="EMBL" id="KAL3265699.1"/>
    </source>
</evidence>
<dbReference type="AlphaFoldDB" id="A0ABD2MH62"/>
<evidence type="ECO:0008006" key="4">
    <source>
        <dbReference type="Google" id="ProtNLM"/>
    </source>
</evidence>
<feature type="compositionally biased region" description="Acidic residues" evidence="1">
    <location>
        <begin position="22"/>
        <end position="53"/>
    </location>
</feature>
<name>A0ABD2MH62_9CUCU</name>
<dbReference type="Proteomes" id="UP001516400">
    <property type="component" value="Unassembled WGS sequence"/>
</dbReference>
<feature type="region of interest" description="Disordered" evidence="1">
    <location>
        <begin position="18"/>
        <end position="85"/>
    </location>
</feature>
<protein>
    <recommendedName>
        <fullName evidence="4">PiggyBac transposable element-derived protein domain-containing protein</fullName>
    </recommendedName>
</protein>
<organism evidence="2 3">
    <name type="scientific">Cryptolaemus montrouzieri</name>
    <dbReference type="NCBI Taxonomy" id="559131"/>
    <lineage>
        <taxon>Eukaryota</taxon>
        <taxon>Metazoa</taxon>
        <taxon>Ecdysozoa</taxon>
        <taxon>Arthropoda</taxon>
        <taxon>Hexapoda</taxon>
        <taxon>Insecta</taxon>
        <taxon>Pterygota</taxon>
        <taxon>Neoptera</taxon>
        <taxon>Endopterygota</taxon>
        <taxon>Coleoptera</taxon>
        <taxon>Polyphaga</taxon>
        <taxon>Cucujiformia</taxon>
        <taxon>Coccinelloidea</taxon>
        <taxon>Coccinellidae</taxon>
        <taxon>Scymninae</taxon>
        <taxon>Scymnini</taxon>
        <taxon>Cryptolaemus</taxon>
    </lineage>
</organism>
<feature type="compositionally biased region" description="Acidic residues" evidence="1">
    <location>
        <begin position="64"/>
        <end position="76"/>
    </location>
</feature>
<evidence type="ECO:0000313" key="3">
    <source>
        <dbReference type="Proteomes" id="UP001516400"/>
    </source>
</evidence>
<dbReference type="EMBL" id="JABFTP020000001">
    <property type="protein sequence ID" value="KAL3265699.1"/>
    <property type="molecule type" value="Genomic_DNA"/>
</dbReference>